<evidence type="ECO:0000256" key="1">
    <source>
        <dbReference type="SAM" id="MobiDB-lite"/>
    </source>
</evidence>
<evidence type="ECO:0000313" key="4">
    <source>
        <dbReference type="Proteomes" id="UP001057877"/>
    </source>
</evidence>
<dbReference type="Proteomes" id="UP001057877">
    <property type="component" value="Chromosome"/>
</dbReference>
<gene>
    <name evidence="3" type="ORF">L1F29_27560</name>
</gene>
<name>A0ABY5S6E0_9BACL</name>
<dbReference type="InterPro" id="IPR043751">
    <property type="entry name" value="DUF5696"/>
</dbReference>
<feature type="region of interest" description="Disordered" evidence="1">
    <location>
        <begin position="30"/>
        <end position="107"/>
    </location>
</feature>
<feature type="compositionally biased region" description="Low complexity" evidence="1">
    <location>
        <begin position="78"/>
        <end position="100"/>
    </location>
</feature>
<feature type="signal peptide" evidence="2">
    <location>
        <begin position="1"/>
        <end position="28"/>
    </location>
</feature>
<accession>A0ABY5S6E0</accession>
<organism evidence="3 4">
    <name type="scientific">Paenibacillus spongiae</name>
    <dbReference type="NCBI Taxonomy" id="2909671"/>
    <lineage>
        <taxon>Bacteria</taxon>
        <taxon>Bacillati</taxon>
        <taxon>Bacillota</taxon>
        <taxon>Bacilli</taxon>
        <taxon>Bacillales</taxon>
        <taxon>Paenibacillaceae</taxon>
        <taxon>Paenibacillus</taxon>
    </lineage>
</organism>
<evidence type="ECO:0000256" key="2">
    <source>
        <dbReference type="SAM" id="SignalP"/>
    </source>
</evidence>
<reference evidence="3" key="1">
    <citation type="submission" date="2022-01" db="EMBL/GenBank/DDBJ databases">
        <title>Paenibacillus spongiae sp. nov., isolated from marine sponge.</title>
        <authorList>
            <person name="Li Z."/>
            <person name="Zhang M."/>
        </authorList>
    </citation>
    <scope>NUCLEOTIDE SEQUENCE</scope>
    <source>
        <strain evidence="3">PHS-Z3</strain>
    </source>
</reference>
<feature type="chain" id="PRO_5047548249" evidence="2">
    <location>
        <begin position="29"/>
        <end position="805"/>
    </location>
</feature>
<keyword evidence="2" id="KW-0732">Signal</keyword>
<feature type="compositionally biased region" description="Acidic residues" evidence="1">
    <location>
        <begin position="44"/>
        <end position="65"/>
    </location>
</feature>
<dbReference type="EMBL" id="CP091430">
    <property type="protein sequence ID" value="UVI29150.1"/>
    <property type="molecule type" value="Genomic_DNA"/>
</dbReference>
<dbReference type="Pfam" id="PF18952">
    <property type="entry name" value="DUF5696"/>
    <property type="match status" value="1"/>
</dbReference>
<protein>
    <submittedName>
        <fullName evidence="3">DUF5696 domain-containing protein</fullName>
    </submittedName>
</protein>
<keyword evidence="4" id="KW-1185">Reference proteome</keyword>
<sequence>MKRTKRYAVLTVLLAAAVVAALPIFSQAEEADKAEPAAETGVEAAEESVAEPEVETSVEAAEESAAEPVAEAAEETDAGAAKEAVPDAAAGTASTATGTAVPKTNPVSATKKMASNGIYTLYADEKTGNVRVVNDATGSEWLGAPLTDKKTTPANKRYMESPVLISYTEGAEKTSTYPAKEKGTKVAVKPVESGLRVDYDIVKLKLKLALEYRLLDNGIEVTIPEESIVEAGAARLVSLEVMPFMNAARGSDDGAILLPDGSGALIRFKEKHAPYFAGYSQPIYGPDLTFRTQYNDTIDAAWLHKLSPREKIALPVFGIYKNGIGALGIVTKGEFAANINATPSGIRSIPFYRVSAEFIYRNDDVIFIGATGRVPLFQGNRIAGDRAVRFLLLEGEEANYVGMAKAYRNYLIRELGVKPVASNGTSLNLRLFGGILRDEVIGKTFISMTTFEQVRTVIDAFAKRGMTQLDLTITGWNDDGQYGNQPEQFPVSKPLGGRKELKKLIEYAGSKGIRLFLNADYVRVNSESDGFNKRKDSIHGIDREVLTTYDYFVSSGWGNPDRTFYLMKPERVLNKHINADLDEYADLGAAGVSFAGLGDSLYSDQDTDLLTQRDQSAGAWRKALELYRGRLGAVAVDYGFAYTFGSVDRIDGAPLDSSHFIFADETVPFYQLVLHGLIPYSASPGNLRDDSIAQRLRMLEYGAIPSFELTFEETSRLQRTMEDRLFSSLYTDWLGPAQEEYEAFRYIAERTMNEQMVNHEKLGAYVYRTTYSGGLQVIVNYGTQAVTVDDVSVEPLKYAVAGVDR</sequence>
<dbReference type="RefSeq" id="WP_258385239.1">
    <property type="nucleotide sequence ID" value="NZ_CP091430.1"/>
</dbReference>
<proteinExistence type="predicted"/>
<evidence type="ECO:0000313" key="3">
    <source>
        <dbReference type="EMBL" id="UVI29150.1"/>
    </source>
</evidence>